<evidence type="ECO:0000313" key="3">
    <source>
        <dbReference type="Proteomes" id="UP000248924"/>
    </source>
</evidence>
<proteinExistence type="predicted"/>
<keyword evidence="3" id="KW-1185">Reference proteome</keyword>
<feature type="transmembrane region" description="Helical" evidence="1">
    <location>
        <begin position="29"/>
        <end position="46"/>
    </location>
</feature>
<keyword evidence="1" id="KW-0472">Membrane</keyword>
<reference evidence="2 3" key="1">
    <citation type="submission" date="2018-01" db="EMBL/GenBank/DDBJ databases">
        <title>Draft genome sequence of Jishengella sp. NA12.</title>
        <authorList>
            <person name="Sahin N."/>
            <person name="Ay H."/>
            <person name="Saygin H."/>
        </authorList>
    </citation>
    <scope>NUCLEOTIDE SEQUENCE [LARGE SCALE GENOMIC DNA]</scope>
    <source>
        <strain evidence="2 3">NA12</strain>
    </source>
</reference>
<comment type="caution">
    <text evidence="2">The sequence shown here is derived from an EMBL/GenBank/DDBJ whole genome shotgun (WGS) entry which is preliminary data.</text>
</comment>
<accession>A0A2W2FBM1</accession>
<organism evidence="2 3">
    <name type="scientific">Micromonospora craterilacus</name>
    <dbReference type="NCBI Taxonomy" id="1655439"/>
    <lineage>
        <taxon>Bacteria</taxon>
        <taxon>Bacillati</taxon>
        <taxon>Actinomycetota</taxon>
        <taxon>Actinomycetes</taxon>
        <taxon>Micromonosporales</taxon>
        <taxon>Micromonosporaceae</taxon>
        <taxon>Micromonospora</taxon>
    </lineage>
</organism>
<evidence type="ECO:0000313" key="2">
    <source>
        <dbReference type="EMBL" id="PZG18997.1"/>
    </source>
</evidence>
<keyword evidence="1" id="KW-0812">Transmembrane</keyword>
<gene>
    <name evidence="2" type="ORF">C1I95_12540</name>
</gene>
<protein>
    <submittedName>
        <fullName evidence="2">Uncharacterized protein</fullName>
    </submittedName>
</protein>
<name>A0A2W2FBM1_9ACTN</name>
<dbReference type="EMBL" id="POTY01000063">
    <property type="protein sequence ID" value="PZG18997.1"/>
    <property type="molecule type" value="Genomic_DNA"/>
</dbReference>
<dbReference type="Proteomes" id="UP000248924">
    <property type="component" value="Unassembled WGS sequence"/>
</dbReference>
<evidence type="ECO:0000256" key="1">
    <source>
        <dbReference type="SAM" id="Phobius"/>
    </source>
</evidence>
<sequence>MLGTAALTLAAALAYISHATPIEIERNIIDVVTALFVVAMFGWLFTTSDGRRRRDLVAGKRELTRGQAELRQGQAVLQAQLAELRWEIEQLRRALRQRPAVGTCSPGRLYLSRTAGPVGIQASTVDSGTEPADARLQQAREAGIEEGFDIGLRTRLADLGVPTLPRPRRP</sequence>
<keyword evidence="1" id="KW-1133">Transmembrane helix</keyword>
<dbReference type="AlphaFoldDB" id="A0A2W2FBM1"/>